<organism evidence="3 4">
    <name type="scientific">Hungatella hathewayi WAL-18680</name>
    <dbReference type="NCBI Taxonomy" id="742737"/>
    <lineage>
        <taxon>Bacteria</taxon>
        <taxon>Bacillati</taxon>
        <taxon>Bacillota</taxon>
        <taxon>Clostridia</taxon>
        <taxon>Lachnospirales</taxon>
        <taxon>Lachnospiraceae</taxon>
        <taxon>Hungatella</taxon>
    </lineage>
</organism>
<evidence type="ECO:0000256" key="1">
    <source>
        <dbReference type="SAM" id="SignalP"/>
    </source>
</evidence>
<dbReference type="PATRIC" id="fig|742737.3.peg.4359"/>
<sequence>MKKNKYASRLAAAVLAASMLAGCGGKQAEETPVAVSEPDKITFAFFCNVLIPTDMDKVEAALNEVTREKINVEVKLVPMSMSTYMQQINLMISGGEKLDLFNMFGSEFAVAVAQNKLAAMEPELLSGEAKDATEALGDYIKGATVNGSVYGFPVLKDMANVRGVSMNKDILEKHGLLEEAEKVKSPDELAGLFDKLMTLEPDMVPVCAQNNGTSIMDSGFATYDSLGDRFGVLMDYGQGELKVENLYETQWYEDTVNYIHDWYEKGYILKDSSVNPDTGMPLYKSGKVFANMCDYHIATAPVIENMSGIPTQGAWLADPLTTTTSMNGVVMAIPVTCKDQTPVMKFLNLMYTDPEVINIIDWGVEGDHYVHVDGTKNIITYPEGVTSDNTGYGMNCGWEFGNQLISYVWENTGEDDYYDKMAEFNNSSKKSKACGFSFDSGAVKTEIAALNNVTNEYRFGLENGEMDPDVYLPKFRQALKEAGIEKVIAEKQAQLDAWAAAQ</sequence>
<accession>G5ILJ7</accession>
<evidence type="ECO:0000313" key="4">
    <source>
        <dbReference type="Proteomes" id="UP000005384"/>
    </source>
</evidence>
<dbReference type="InterPro" id="IPR001711">
    <property type="entry name" value="PLipase_C_Pinositol-sp_Y"/>
</dbReference>
<dbReference type="InterPro" id="IPR006059">
    <property type="entry name" value="SBP"/>
</dbReference>
<dbReference type="HOGENOM" id="CLU_037301_1_0_9"/>
<name>G5ILJ7_9FIRM</name>
<dbReference type="PROSITE" id="PS50008">
    <property type="entry name" value="PIPLC_Y_DOMAIN"/>
    <property type="match status" value="1"/>
</dbReference>
<dbReference type="Proteomes" id="UP000005384">
    <property type="component" value="Unassembled WGS sequence"/>
</dbReference>
<feature type="signal peptide" evidence="1">
    <location>
        <begin position="1"/>
        <end position="28"/>
    </location>
</feature>
<comment type="caution">
    <text evidence="3">The sequence shown here is derived from an EMBL/GenBank/DDBJ whole genome shotgun (WGS) entry which is preliminary data.</text>
</comment>
<gene>
    <name evidence="3" type="ORF">HMPREF9473_04375</name>
</gene>
<dbReference type="Gene3D" id="3.40.190.10">
    <property type="entry name" value="Periplasmic binding protein-like II"/>
    <property type="match status" value="2"/>
</dbReference>
<protein>
    <recommendedName>
        <fullName evidence="2">PI-PLC Y-box domain-containing protein</fullName>
    </recommendedName>
</protein>
<dbReference type="PANTHER" id="PTHR43649:SF17">
    <property type="entry name" value="ABC TRANSPORTER SOLUTE BINDING PROTEIN-SUGAR TRANSPORT"/>
    <property type="match status" value="1"/>
</dbReference>
<dbReference type="EMBL" id="ADLN01000120">
    <property type="protein sequence ID" value="EHI57266.1"/>
    <property type="molecule type" value="Genomic_DNA"/>
</dbReference>
<keyword evidence="1" id="KW-0732">Signal</keyword>
<dbReference type="Pfam" id="PF13416">
    <property type="entry name" value="SBP_bac_8"/>
    <property type="match status" value="1"/>
</dbReference>
<dbReference type="PROSITE" id="PS51257">
    <property type="entry name" value="PROKAR_LIPOPROTEIN"/>
    <property type="match status" value="1"/>
</dbReference>
<dbReference type="GO" id="GO:0004435">
    <property type="term" value="F:phosphatidylinositol-4,5-bisphosphate phospholipase C activity"/>
    <property type="evidence" value="ECO:0007669"/>
    <property type="project" value="InterPro"/>
</dbReference>
<dbReference type="GO" id="GO:0006629">
    <property type="term" value="P:lipid metabolic process"/>
    <property type="evidence" value="ECO:0007669"/>
    <property type="project" value="InterPro"/>
</dbReference>
<dbReference type="GO" id="GO:0035556">
    <property type="term" value="P:intracellular signal transduction"/>
    <property type="evidence" value="ECO:0007669"/>
    <property type="project" value="InterPro"/>
</dbReference>
<feature type="domain" description="PI-PLC Y-box" evidence="2">
    <location>
        <begin position="381"/>
        <end position="436"/>
    </location>
</feature>
<dbReference type="PANTHER" id="PTHR43649">
    <property type="entry name" value="ARABINOSE-BINDING PROTEIN-RELATED"/>
    <property type="match status" value="1"/>
</dbReference>
<dbReference type="AlphaFoldDB" id="G5ILJ7"/>
<evidence type="ECO:0000259" key="2">
    <source>
        <dbReference type="PROSITE" id="PS50008"/>
    </source>
</evidence>
<keyword evidence="4" id="KW-1185">Reference proteome</keyword>
<dbReference type="SUPFAM" id="SSF53850">
    <property type="entry name" value="Periplasmic binding protein-like II"/>
    <property type="match status" value="1"/>
</dbReference>
<proteinExistence type="predicted"/>
<dbReference type="InterPro" id="IPR022627">
    <property type="entry name" value="DUF3502"/>
</dbReference>
<dbReference type="InterPro" id="IPR050490">
    <property type="entry name" value="Bact_solute-bd_prot1"/>
</dbReference>
<dbReference type="RefSeq" id="WP_006782363.1">
    <property type="nucleotide sequence ID" value="NZ_CP040506.1"/>
</dbReference>
<reference evidence="3 4" key="1">
    <citation type="submission" date="2011-08" db="EMBL/GenBank/DDBJ databases">
        <title>The Genome Sequence of Clostridium hathewayi WAL-18680.</title>
        <authorList>
            <consortium name="The Broad Institute Genome Sequencing Platform"/>
            <person name="Earl A."/>
            <person name="Ward D."/>
            <person name="Feldgarden M."/>
            <person name="Gevers D."/>
            <person name="Finegold S.M."/>
            <person name="Summanen P.H."/>
            <person name="Molitoris D.R."/>
            <person name="Song M."/>
            <person name="Daigneault M."/>
            <person name="Allen-Vercoe E."/>
            <person name="Young S.K."/>
            <person name="Zeng Q."/>
            <person name="Gargeya S."/>
            <person name="Fitzgerald M."/>
            <person name="Haas B."/>
            <person name="Abouelleil A."/>
            <person name="Alvarado L."/>
            <person name="Arachchi H.M."/>
            <person name="Berlin A."/>
            <person name="Brown A."/>
            <person name="Chapman S.B."/>
            <person name="Chen Z."/>
            <person name="Dunbar C."/>
            <person name="Freedman E."/>
            <person name="Gearin G."/>
            <person name="Gellesch M."/>
            <person name="Goldberg J."/>
            <person name="Griggs A."/>
            <person name="Gujja S."/>
            <person name="Heiman D."/>
            <person name="Howarth C."/>
            <person name="Larson L."/>
            <person name="Lui A."/>
            <person name="MacDonald P.J.P."/>
            <person name="Montmayeur A."/>
            <person name="Murphy C."/>
            <person name="Neiman D."/>
            <person name="Pearson M."/>
            <person name="Priest M."/>
            <person name="Roberts A."/>
            <person name="Saif S."/>
            <person name="Shea T."/>
            <person name="Shenoy N."/>
            <person name="Sisk P."/>
            <person name="Stolte C."/>
            <person name="Sykes S."/>
            <person name="Wortman J."/>
            <person name="Nusbaum C."/>
            <person name="Birren B."/>
        </authorList>
    </citation>
    <scope>NUCLEOTIDE SEQUENCE [LARGE SCALE GENOMIC DNA]</scope>
    <source>
        <strain evidence="3 4">WAL-18680</strain>
    </source>
</reference>
<feature type="chain" id="PRO_5003478872" description="PI-PLC Y-box domain-containing protein" evidence="1">
    <location>
        <begin position="29"/>
        <end position="502"/>
    </location>
</feature>
<evidence type="ECO:0000313" key="3">
    <source>
        <dbReference type="EMBL" id="EHI57266.1"/>
    </source>
</evidence>
<dbReference type="Pfam" id="PF12010">
    <property type="entry name" value="DUF3502"/>
    <property type="match status" value="1"/>
</dbReference>